<gene>
    <name evidence="1" type="ORF">CSSPJE1EN2_LOCUS15591</name>
</gene>
<dbReference type="Proteomes" id="UP001497522">
    <property type="component" value="Chromosome 3"/>
</dbReference>
<evidence type="ECO:0000313" key="1">
    <source>
        <dbReference type="EMBL" id="CAK9873021.1"/>
    </source>
</evidence>
<reference evidence="1" key="1">
    <citation type="submission" date="2024-03" db="EMBL/GenBank/DDBJ databases">
        <authorList>
            <consortium name="ELIXIR-Norway"/>
            <consortium name="Elixir Norway"/>
        </authorList>
    </citation>
    <scope>NUCLEOTIDE SEQUENCE</scope>
</reference>
<protein>
    <submittedName>
        <fullName evidence="1">Uncharacterized protein</fullName>
    </submittedName>
</protein>
<evidence type="ECO:0000313" key="2">
    <source>
        <dbReference type="Proteomes" id="UP001497522"/>
    </source>
</evidence>
<proteinExistence type="predicted"/>
<organism evidence="1 2">
    <name type="scientific">Sphagnum jensenii</name>
    <dbReference type="NCBI Taxonomy" id="128206"/>
    <lineage>
        <taxon>Eukaryota</taxon>
        <taxon>Viridiplantae</taxon>
        <taxon>Streptophyta</taxon>
        <taxon>Embryophyta</taxon>
        <taxon>Bryophyta</taxon>
        <taxon>Sphagnophytina</taxon>
        <taxon>Sphagnopsida</taxon>
        <taxon>Sphagnales</taxon>
        <taxon>Sphagnaceae</taxon>
        <taxon>Sphagnum</taxon>
    </lineage>
</organism>
<accession>A0ABP1BCX8</accession>
<dbReference type="EMBL" id="OZ023704">
    <property type="protein sequence ID" value="CAK9873021.1"/>
    <property type="molecule type" value="Genomic_DNA"/>
</dbReference>
<name>A0ABP1BCX8_9BRYO</name>
<sequence>MTSRGAAEYGTTAICSLHPKINPITMPPKAKTPWQPAHELEYALEVVSTTGNGNIIVRCMFYVYEGRDSVVVDDNST</sequence>
<keyword evidence="2" id="KW-1185">Reference proteome</keyword>